<dbReference type="EMBL" id="JACSEA010000010">
    <property type="protein sequence ID" value="KAF7390861.1"/>
    <property type="molecule type" value="Genomic_DNA"/>
</dbReference>
<proteinExistence type="predicted"/>
<gene>
    <name evidence="1" type="ORF">HZH66_009341</name>
</gene>
<dbReference type="Proteomes" id="UP000614350">
    <property type="component" value="Unassembled WGS sequence"/>
</dbReference>
<evidence type="ECO:0000313" key="1">
    <source>
        <dbReference type="EMBL" id="KAF7390861.1"/>
    </source>
</evidence>
<organism evidence="1 2">
    <name type="scientific">Vespula vulgaris</name>
    <name type="common">Yellow jacket</name>
    <name type="synonym">Wasp</name>
    <dbReference type="NCBI Taxonomy" id="7454"/>
    <lineage>
        <taxon>Eukaryota</taxon>
        <taxon>Metazoa</taxon>
        <taxon>Ecdysozoa</taxon>
        <taxon>Arthropoda</taxon>
        <taxon>Hexapoda</taxon>
        <taxon>Insecta</taxon>
        <taxon>Pterygota</taxon>
        <taxon>Neoptera</taxon>
        <taxon>Endopterygota</taxon>
        <taxon>Hymenoptera</taxon>
        <taxon>Apocrita</taxon>
        <taxon>Aculeata</taxon>
        <taxon>Vespoidea</taxon>
        <taxon>Vespidae</taxon>
        <taxon>Vespinae</taxon>
        <taxon>Vespula</taxon>
    </lineage>
</organism>
<sequence>MQKDYDLTCHKILSKSVNREDGQNASWRSHKGAYRCPGKEKRREDFLIGIMNFTVQWSSMLRYVTSRMAGCLDPHIGGHHDDRIEHKREAPEGVTGHKTPHLPSTLASRCRDYPVFPYKTCTSLRP</sequence>
<dbReference type="AlphaFoldDB" id="A0A834JLV0"/>
<comment type="caution">
    <text evidence="1">The sequence shown here is derived from an EMBL/GenBank/DDBJ whole genome shotgun (WGS) entry which is preliminary data.</text>
</comment>
<reference evidence="1" key="1">
    <citation type="journal article" date="2020" name="G3 (Bethesda)">
        <title>High-Quality Assemblies for Three Invasive Social Wasps from the &lt;i&gt;Vespula&lt;/i&gt; Genus.</title>
        <authorList>
            <person name="Harrop T.W.R."/>
            <person name="Guhlin J."/>
            <person name="McLaughlin G.M."/>
            <person name="Permina E."/>
            <person name="Stockwell P."/>
            <person name="Gilligan J."/>
            <person name="Le Lec M.F."/>
            <person name="Gruber M.A.M."/>
            <person name="Quinn O."/>
            <person name="Lovegrove M."/>
            <person name="Duncan E.J."/>
            <person name="Remnant E.J."/>
            <person name="Van Eeckhoven J."/>
            <person name="Graham B."/>
            <person name="Knapp R.A."/>
            <person name="Langford K.W."/>
            <person name="Kronenberg Z."/>
            <person name="Press M.O."/>
            <person name="Eacker S.M."/>
            <person name="Wilson-Rankin E.E."/>
            <person name="Purcell J."/>
            <person name="Lester P.J."/>
            <person name="Dearden P.K."/>
        </authorList>
    </citation>
    <scope>NUCLEOTIDE SEQUENCE</scope>
    <source>
        <strain evidence="1">Marl-1</strain>
    </source>
</reference>
<accession>A0A834JLV0</accession>
<keyword evidence="2" id="KW-1185">Reference proteome</keyword>
<name>A0A834JLV0_VESVU</name>
<evidence type="ECO:0000313" key="2">
    <source>
        <dbReference type="Proteomes" id="UP000614350"/>
    </source>
</evidence>
<protein>
    <submittedName>
        <fullName evidence="1">Uncharacterized protein</fullName>
    </submittedName>
</protein>